<dbReference type="Proteomes" id="UP001431783">
    <property type="component" value="Unassembled WGS sequence"/>
</dbReference>
<dbReference type="GO" id="GO:0030490">
    <property type="term" value="P:maturation of SSU-rRNA"/>
    <property type="evidence" value="ECO:0007669"/>
    <property type="project" value="InterPro"/>
</dbReference>
<keyword evidence="2" id="KW-0698">rRNA processing</keyword>
<dbReference type="InterPro" id="IPR048897">
    <property type="entry name" value="Nol11_C"/>
</dbReference>
<evidence type="ECO:0000259" key="8">
    <source>
        <dbReference type="Pfam" id="PF20998"/>
    </source>
</evidence>
<dbReference type="InterPro" id="IPR012584">
    <property type="entry name" value="NOL11_N"/>
</dbReference>
<dbReference type="PANTHER" id="PTHR15633">
    <property type="entry name" value="NUCLEOLAR PROTEIN 11"/>
    <property type="match status" value="1"/>
</dbReference>
<evidence type="ECO:0000313" key="9">
    <source>
        <dbReference type="EMBL" id="KAK9872975.1"/>
    </source>
</evidence>
<sequence length="592" mass="68498">MAKFGSYFGLCPLIDHRSLLGVTTDSDNGNVLVTLGKNIAVQYRLADQKQIFSWTTKEKFTSPVIFDVEMKKYVAVFNQMYIKSWGPEHINIDKLKKLKFNMNIDSLIVVENTSFVIFSNGAVTRLDKALSNHKRIDDPGFLEDKEFILDVKSSFLNGKKYIGLLIGNSTSNKTFNLIAFAFDTQGNRRVFPKVNLKNKYENLIGSSFHVFDDQIELLTLWSDGKLYVKSLENNSNDRNEMYAVIESVSCKDKVSLVSLDKDYIALYGGNRNQEGALLVIYNMQFKVTQCQQPFKLLTVGAKLWPVLKNIILPVGQNLAVVPYHLEKEQLCALVGSHKVNQITENKDVLIVQHLEEANWSNIRKKERNADVKQKVEFEVIAEEYLNQGYPESAIFQEVLPQYIETNNIISLEKMIYIFDDIPEKYFVEVLQYFLEAPDEIFENIEPLCSDLYPDCLQPCKRYEILTMILRKPINDIFILPYLRVKLNLDNILKLLEFISFLLTDDRFIDIDFMFKLIEWINLIFDAHYQSLLLSRDENIVKMLLSLSEVVSNELSHQEDLQKLVSIADQVSRKKKIKTIDKEYIVEKIELNV</sequence>
<dbReference type="Pfam" id="PF08168">
    <property type="entry name" value="NOL11_N"/>
    <property type="match status" value="1"/>
</dbReference>
<feature type="domain" description="Nucleolar protein 11 N-terminal" evidence="7">
    <location>
        <begin position="1"/>
        <end position="323"/>
    </location>
</feature>
<dbReference type="GO" id="GO:0003723">
    <property type="term" value="F:RNA binding"/>
    <property type="evidence" value="ECO:0007669"/>
    <property type="project" value="TreeGrafter"/>
</dbReference>
<keyword evidence="10" id="KW-1185">Reference proteome</keyword>
<comment type="caution">
    <text evidence="9">The sequence shown here is derived from an EMBL/GenBank/DDBJ whole genome shotgun (WGS) entry which is preliminary data.</text>
</comment>
<comment type="subcellular location">
    <subcellularLocation>
        <location evidence="1">Nucleus</location>
        <location evidence="1">Nucleolus</location>
    </subcellularLocation>
</comment>
<protein>
    <recommendedName>
        <fullName evidence="11">Nucleolar protein 11</fullName>
    </recommendedName>
</protein>
<keyword evidence="6" id="KW-0539">Nucleus</keyword>
<dbReference type="GO" id="GO:0005730">
    <property type="term" value="C:nucleolus"/>
    <property type="evidence" value="ECO:0007669"/>
    <property type="project" value="UniProtKB-SubCell"/>
</dbReference>
<organism evidence="9 10">
    <name type="scientific">Henosepilachna vigintioctopunctata</name>
    <dbReference type="NCBI Taxonomy" id="420089"/>
    <lineage>
        <taxon>Eukaryota</taxon>
        <taxon>Metazoa</taxon>
        <taxon>Ecdysozoa</taxon>
        <taxon>Arthropoda</taxon>
        <taxon>Hexapoda</taxon>
        <taxon>Insecta</taxon>
        <taxon>Pterygota</taxon>
        <taxon>Neoptera</taxon>
        <taxon>Endopterygota</taxon>
        <taxon>Coleoptera</taxon>
        <taxon>Polyphaga</taxon>
        <taxon>Cucujiformia</taxon>
        <taxon>Coccinelloidea</taxon>
        <taxon>Coccinellidae</taxon>
        <taxon>Epilachninae</taxon>
        <taxon>Epilachnini</taxon>
        <taxon>Henosepilachna</taxon>
    </lineage>
</organism>
<dbReference type="Pfam" id="PF20998">
    <property type="entry name" value="Nol11_C"/>
    <property type="match status" value="1"/>
</dbReference>
<evidence type="ECO:0008006" key="11">
    <source>
        <dbReference type="Google" id="ProtNLM"/>
    </source>
</evidence>
<feature type="domain" description="Nucleolar protein 11 C-terminal" evidence="8">
    <location>
        <begin position="390"/>
        <end position="590"/>
    </location>
</feature>
<keyword evidence="4" id="KW-0010">Activator</keyword>
<dbReference type="EMBL" id="JARQZJ010000014">
    <property type="protein sequence ID" value="KAK9872975.1"/>
    <property type="molecule type" value="Genomic_DNA"/>
</dbReference>
<evidence type="ECO:0000313" key="10">
    <source>
        <dbReference type="Proteomes" id="UP001431783"/>
    </source>
</evidence>
<evidence type="ECO:0000256" key="3">
    <source>
        <dbReference type="ARBA" id="ARBA00023015"/>
    </source>
</evidence>
<proteinExistence type="predicted"/>
<dbReference type="AlphaFoldDB" id="A0AAW1TYM8"/>
<evidence type="ECO:0000256" key="4">
    <source>
        <dbReference type="ARBA" id="ARBA00023159"/>
    </source>
</evidence>
<dbReference type="InterPro" id="IPR042859">
    <property type="entry name" value="NOL11"/>
</dbReference>
<evidence type="ECO:0000256" key="1">
    <source>
        <dbReference type="ARBA" id="ARBA00004604"/>
    </source>
</evidence>
<gene>
    <name evidence="9" type="ORF">WA026_020323</name>
</gene>
<keyword evidence="5" id="KW-0804">Transcription</keyword>
<keyword evidence="3" id="KW-0805">Transcription regulation</keyword>
<dbReference type="PANTHER" id="PTHR15633:SF2">
    <property type="entry name" value="NUCLEOLAR PROTEIN 11"/>
    <property type="match status" value="1"/>
</dbReference>
<reference evidence="9 10" key="1">
    <citation type="submission" date="2023-03" db="EMBL/GenBank/DDBJ databases">
        <title>Genome insight into feeding habits of ladybird beetles.</title>
        <authorList>
            <person name="Li H.-S."/>
            <person name="Huang Y.-H."/>
            <person name="Pang H."/>
        </authorList>
    </citation>
    <scope>NUCLEOTIDE SEQUENCE [LARGE SCALE GENOMIC DNA]</scope>
    <source>
        <strain evidence="9">SYSU_2023b</strain>
        <tissue evidence="9">Whole body</tissue>
    </source>
</reference>
<evidence type="ECO:0000256" key="2">
    <source>
        <dbReference type="ARBA" id="ARBA00022552"/>
    </source>
</evidence>
<evidence type="ECO:0000256" key="5">
    <source>
        <dbReference type="ARBA" id="ARBA00023163"/>
    </source>
</evidence>
<evidence type="ECO:0000259" key="7">
    <source>
        <dbReference type="Pfam" id="PF08168"/>
    </source>
</evidence>
<name>A0AAW1TYM8_9CUCU</name>
<evidence type="ECO:0000256" key="6">
    <source>
        <dbReference type="ARBA" id="ARBA00023242"/>
    </source>
</evidence>
<accession>A0AAW1TYM8</accession>